<reference evidence="1" key="1">
    <citation type="journal article" date="2023" name="G3 (Bethesda)">
        <title>A reference genome for the long-term kleptoplast-retaining sea slug Elysia crispata morphotype clarki.</title>
        <authorList>
            <person name="Eastman K.E."/>
            <person name="Pendleton A.L."/>
            <person name="Shaikh M.A."/>
            <person name="Suttiyut T."/>
            <person name="Ogas R."/>
            <person name="Tomko P."/>
            <person name="Gavelis G."/>
            <person name="Widhalm J.R."/>
            <person name="Wisecaver J.H."/>
        </authorList>
    </citation>
    <scope>NUCLEOTIDE SEQUENCE</scope>
    <source>
        <strain evidence="1">ECLA1</strain>
    </source>
</reference>
<protein>
    <submittedName>
        <fullName evidence="1">Uncharacterized protein</fullName>
    </submittedName>
</protein>
<dbReference type="AlphaFoldDB" id="A0AAE1DAW4"/>
<proteinExistence type="predicted"/>
<dbReference type="Proteomes" id="UP001283361">
    <property type="component" value="Unassembled WGS sequence"/>
</dbReference>
<accession>A0AAE1DAW4</accession>
<organism evidence="1 2">
    <name type="scientific">Elysia crispata</name>
    <name type="common">lettuce slug</name>
    <dbReference type="NCBI Taxonomy" id="231223"/>
    <lineage>
        <taxon>Eukaryota</taxon>
        <taxon>Metazoa</taxon>
        <taxon>Spiralia</taxon>
        <taxon>Lophotrochozoa</taxon>
        <taxon>Mollusca</taxon>
        <taxon>Gastropoda</taxon>
        <taxon>Heterobranchia</taxon>
        <taxon>Euthyneura</taxon>
        <taxon>Panpulmonata</taxon>
        <taxon>Sacoglossa</taxon>
        <taxon>Placobranchoidea</taxon>
        <taxon>Plakobranchidae</taxon>
        <taxon>Elysia</taxon>
    </lineage>
</organism>
<sequence length="135" mass="14972">MRQSSSWNMSSPSGSPALGSVYNIDQSSSWNSSARLSFYPVYQSRACIRPAVILMISVQPVYQSLTLNVISLTDHSARRSVQPVYQSLTLNVISLTDHSARRSVQPVYQALTLNVISLTDHSARRSVQPMCQSRP</sequence>
<dbReference type="EMBL" id="JAWDGP010004660">
    <property type="protein sequence ID" value="KAK3762733.1"/>
    <property type="molecule type" value="Genomic_DNA"/>
</dbReference>
<evidence type="ECO:0000313" key="1">
    <source>
        <dbReference type="EMBL" id="KAK3762733.1"/>
    </source>
</evidence>
<gene>
    <name evidence="1" type="ORF">RRG08_043810</name>
</gene>
<name>A0AAE1DAW4_9GAST</name>
<evidence type="ECO:0000313" key="2">
    <source>
        <dbReference type="Proteomes" id="UP001283361"/>
    </source>
</evidence>
<keyword evidence="2" id="KW-1185">Reference proteome</keyword>
<comment type="caution">
    <text evidence="1">The sequence shown here is derived from an EMBL/GenBank/DDBJ whole genome shotgun (WGS) entry which is preliminary data.</text>
</comment>